<comment type="similarity">
    <text evidence="3">Belongs to the peptidase S9C family.</text>
</comment>
<dbReference type="InterPro" id="IPR011042">
    <property type="entry name" value="6-blade_b-propeller_TolB-like"/>
</dbReference>
<dbReference type="Gene3D" id="3.40.50.1820">
    <property type="entry name" value="alpha/beta hydrolase"/>
    <property type="match status" value="1"/>
</dbReference>
<evidence type="ECO:0000256" key="4">
    <source>
        <dbReference type="ARBA" id="ARBA00011881"/>
    </source>
</evidence>
<gene>
    <name evidence="11" type="ORF">C0J50_5133</name>
</gene>
<dbReference type="PANTHER" id="PTHR42776:SF1">
    <property type="entry name" value="ACYLAMINO-ACID-RELEASING ENZYME"/>
    <property type="match status" value="1"/>
</dbReference>
<dbReference type="AlphaFoldDB" id="A0AAD5A6F3"/>
<dbReference type="EMBL" id="MU574226">
    <property type="protein sequence ID" value="KAI5610310.1"/>
    <property type="molecule type" value="Genomic_DNA"/>
</dbReference>
<dbReference type="Gene3D" id="2.120.10.30">
    <property type="entry name" value="TolB, C-terminal domain"/>
    <property type="match status" value="1"/>
</dbReference>
<dbReference type="Proteomes" id="UP001205998">
    <property type="component" value="Unassembled WGS sequence"/>
</dbReference>
<protein>
    <recommendedName>
        <fullName evidence="6">Acylamino-acid-releasing enzyme</fullName>
        <ecNumber evidence="5">3.4.19.1</ecNumber>
    </recommendedName>
</protein>
<dbReference type="SUPFAM" id="SSF82171">
    <property type="entry name" value="DPP6 N-terminal domain-like"/>
    <property type="match status" value="1"/>
</dbReference>
<evidence type="ECO:0000256" key="7">
    <source>
        <dbReference type="ARBA" id="ARBA00022490"/>
    </source>
</evidence>
<keyword evidence="8" id="KW-0378">Hydrolase</keyword>
<dbReference type="Pfam" id="PF19283">
    <property type="entry name" value="APEH_N"/>
    <property type="match status" value="1"/>
</dbReference>
<comment type="subcellular location">
    <subcellularLocation>
        <location evidence="2">Cytoplasm</location>
    </subcellularLocation>
</comment>
<evidence type="ECO:0000259" key="10">
    <source>
        <dbReference type="Pfam" id="PF19283"/>
    </source>
</evidence>
<evidence type="ECO:0000313" key="12">
    <source>
        <dbReference type="Proteomes" id="UP001205998"/>
    </source>
</evidence>
<dbReference type="InterPro" id="IPR029058">
    <property type="entry name" value="AB_hydrolase_fold"/>
</dbReference>
<proteinExistence type="inferred from homology"/>
<evidence type="ECO:0000313" key="11">
    <source>
        <dbReference type="EMBL" id="KAI5610310.1"/>
    </source>
</evidence>
<dbReference type="SUPFAM" id="SSF53474">
    <property type="entry name" value="alpha/beta-Hydrolases"/>
    <property type="match status" value="1"/>
</dbReference>
<sequence>MEDGMIRDVFKSYNRYPVPVSACITTEKAIGSDTKTQNLTISTEWSQCDVDRGVRLRFSRHWNLRCNENSPEQFVCLGPSINTYGELLSSHAPSGGRRAVIRDSVGCQYLEVWGCNGLERSLDLTALKKHGKVYEDAQFASLVWSPCEEHLLYIAEKKRAGLSEKDSGSLGVLEEEDKNIYVEDWGEGLVGKSVPALYIANLSKGEVTMCPGVPPHVSPGQALWTGDGKAVIFVGWWHEPFRLGLKFCSNRRSAVFSTDLNGNCELLSCDSGSVMSPRLSPDSLWLVYLHGKAFGPHHQCLRMMLYDMKNRTTSVLVDVVRRAEEGQFMGLYEPLPPYCWSSDSERIFFSSACENSKLLFSVERQNGRVTPLQDTACMYVWKEFGSVKLLAVMKDLMVLSCSSPNHPPTMIAGFIPYGKRTQTVQWSQLGGANTHESFDWEPMIIAPTPEEENHHFSGLSFGAMLMKPASSFKAMRFPLVIFIHGGPHSHFAAEWNVTAATLTKLGFAVLMEKSQNLNTNLYVLFNYLLHHLFYYTQRAVLHVLQSNKSLDPDKIAVMGGSHGGFLACHLVGQYPDFYKACAARNPVINAATLLGTSDITDWRYSSVGLEYSFDQLPTSQALTTMLEKSPIVHAAQIRTPVLLMLGAKDKRVSPYQGLELYKALKSRNSPVRLLWYDGDGHSLSKVETQSDCLLNVALWFKQHLNLN</sequence>
<feature type="domain" description="Peptidase S9 prolyl oligopeptidase catalytic" evidence="9">
    <location>
        <begin position="539"/>
        <end position="705"/>
    </location>
</feature>
<dbReference type="Pfam" id="PF00326">
    <property type="entry name" value="Peptidase_S9"/>
    <property type="match status" value="1"/>
</dbReference>
<evidence type="ECO:0000256" key="6">
    <source>
        <dbReference type="ARBA" id="ARBA00018421"/>
    </source>
</evidence>
<reference evidence="11" key="1">
    <citation type="submission" date="2018-07" db="EMBL/GenBank/DDBJ databases">
        <title>Comparative genomics of catfishes provides insights into carnivory and benthic adaptation.</title>
        <authorList>
            <person name="Zhang Y."/>
            <person name="Wang D."/>
            <person name="Peng Z."/>
            <person name="Zheng S."/>
            <person name="Shao F."/>
            <person name="Tao W."/>
        </authorList>
    </citation>
    <scope>NUCLEOTIDE SEQUENCE</scope>
    <source>
        <strain evidence="11">Chongqing</strain>
    </source>
</reference>
<keyword evidence="7" id="KW-0963">Cytoplasm</keyword>
<dbReference type="FunFam" id="3.40.50.1820:FF:000043">
    <property type="entry name" value="acylamino-acid-releasing enzyme"/>
    <property type="match status" value="1"/>
</dbReference>
<evidence type="ECO:0000259" key="9">
    <source>
        <dbReference type="Pfam" id="PF00326"/>
    </source>
</evidence>
<dbReference type="GO" id="GO:0008242">
    <property type="term" value="F:omega peptidase activity"/>
    <property type="evidence" value="ECO:0007669"/>
    <property type="project" value="UniProtKB-EC"/>
</dbReference>
<dbReference type="PANTHER" id="PTHR42776">
    <property type="entry name" value="SERINE PEPTIDASE S9 FAMILY MEMBER"/>
    <property type="match status" value="1"/>
</dbReference>
<name>A0AAD5A6F3_SILAS</name>
<dbReference type="GO" id="GO:0004252">
    <property type="term" value="F:serine-type endopeptidase activity"/>
    <property type="evidence" value="ECO:0007669"/>
    <property type="project" value="TreeGrafter"/>
</dbReference>
<comment type="caution">
    <text evidence="11">The sequence shown here is derived from an EMBL/GenBank/DDBJ whole genome shotgun (WGS) entry which is preliminary data.</text>
</comment>
<evidence type="ECO:0000256" key="5">
    <source>
        <dbReference type="ARBA" id="ARBA00012917"/>
    </source>
</evidence>
<evidence type="ECO:0000256" key="8">
    <source>
        <dbReference type="ARBA" id="ARBA00022801"/>
    </source>
</evidence>
<comment type="catalytic activity">
    <reaction evidence="1">
        <text>Cleavage of an N-acetyl or N-formyl amino acid from the N-terminus of a polypeptide.</text>
        <dbReference type="EC" id="3.4.19.1"/>
    </reaction>
</comment>
<organism evidence="11 12">
    <name type="scientific">Silurus asotus</name>
    <name type="common">Amur catfish</name>
    <name type="synonym">Parasilurus asotus</name>
    <dbReference type="NCBI Taxonomy" id="30991"/>
    <lineage>
        <taxon>Eukaryota</taxon>
        <taxon>Metazoa</taxon>
        <taxon>Chordata</taxon>
        <taxon>Craniata</taxon>
        <taxon>Vertebrata</taxon>
        <taxon>Euteleostomi</taxon>
        <taxon>Actinopterygii</taxon>
        <taxon>Neopterygii</taxon>
        <taxon>Teleostei</taxon>
        <taxon>Ostariophysi</taxon>
        <taxon>Siluriformes</taxon>
        <taxon>Siluridae</taxon>
        <taxon>Silurus</taxon>
    </lineage>
</organism>
<accession>A0AAD5A6F3</accession>
<feature type="domain" description="Acylamino-acid-releasing enzyme N-terminal" evidence="10">
    <location>
        <begin position="39"/>
        <end position="429"/>
    </location>
</feature>
<dbReference type="InterPro" id="IPR001375">
    <property type="entry name" value="Peptidase_S9_cat"/>
</dbReference>
<dbReference type="GO" id="GO:0006508">
    <property type="term" value="P:proteolysis"/>
    <property type="evidence" value="ECO:0007669"/>
    <property type="project" value="InterPro"/>
</dbReference>
<evidence type="ECO:0000256" key="2">
    <source>
        <dbReference type="ARBA" id="ARBA00004496"/>
    </source>
</evidence>
<feature type="non-terminal residue" evidence="11">
    <location>
        <position position="707"/>
    </location>
</feature>
<comment type="subunit">
    <text evidence="4">Homotetramer.</text>
</comment>
<evidence type="ECO:0000256" key="1">
    <source>
        <dbReference type="ARBA" id="ARBA00000721"/>
    </source>
</evidence>
<evidence type="ECO:0000256" key="3">
    <source>
        <dbReference type="ARBA" id="ARBA00010040"/>
    </source>
</evidence>
<dbReference type="EC" id="3.4.19.1" evidence="5"/>
<dbReference type="GO" id="GO:0005737">
    <property type="term" value="C:cytoplasm"/>
    <property type="evidence" value="ECO:0007669"/>
    <property type="project" value="UniProtKB-SubCell"/>
</dbReference>
<dbReference type="InterPro" id="IPR045550">
    <property type="entry name" value="AARE_N"/>
</dbReference>
<keyword evidence="12" id="KW-1185">Reference proteome</keyword>